<reference evidence="19" key="2">
    <citation type="submission" date="2021-01" db="EMBL/GenBank/DDBJ databases">
        <authorList>
            <person name="Schikora-Tamarit M.A."/>
        </authorList>
    </citation>
    <scope>NUCLEOTIDE SEQUENCE</scope>
    <source>
        <strain evidence="19">CBS6075</strain>
    </source>
</reference>
<dbReference type="CDD" id="cd07903">
    <property type="entry name" value="Adenylation_DNA_ligase_IV"/>
    <property type="match status" value="1"/>
</dbReference>
<dbReference type="InterPro" id="IPR036420">
    <property type="entry name" value="BRCT_dom_sf"/>
</dbReference>
<evidence type="ECO:0000256" key="14">
    <source>
        <dbReference type="ARBA" id="ARBA00034003"/>
    </source>
</evidence>
<dbReference type="GO" id="GO:0071897">
    <property type="term" value="P:DNA biosynthetic process"/>
    <property type="evidence" value="ECO:0007669"/>
    <property type="project" value="InterPro"/>
</dbReference>
<dbReference type="OrthoDB" id="151490at2759"/>
<dbReference type="Pfam" id="PF04675">
    <property type="entry name" value="DNA_ligase_A_N"/>
    <property type="match status" value="1"/>
</dbReference>
<evidence type="ECO:0000256" key="3">
    <source>
        <dbReference type="ARBA" id="ARBA00007572"/>
    </source>
</evidence>
<dbReference type="InterPro" id="IPR001357">
    <property type="entry name" value="BRCT_dom"/>
</dbReference>
<dbReference type="InterPro" id="IPR044125">
    <property type="entry name" value="Adenylation_DNA_ligase_IV"/>
</dbReference>
<dbReference type="PANTHER" id="PTHR45997">
    <property type="entry name" value="DNA LIGASE 4"/>
    <property type="match status" value="1"/>
</dbReference>
<keyword evidence="12 15" id="KW-0234">DNA repair</keyword>
<dbReference type="EC" id="6.5.1.1" evidence="15"/>
<evidence type="ECO:0000259" key="17">
    <source>
        <dbReference type="PROSITE" id="PS50160"/>
    </source>
</evidence>
<evidence type="ECO:0000256" key="12">
    <source>
        <dbReference type="ARBA" id="ARBA00023204"/>
    </source>
</evidence>
<proteinExistence type="inferred from homology"/>
<evidence type="ECO:0000313" key="19">
    <source>
        <dbReference type="EMBL" id="KAH3662409.1"/>
    </source>
</evidence>
<dbReference type="PROSITE" id="PS00697">
    <property type="entry name" value="DNA_LIGASE_A1"/>
    <property type="match status" value="1"/>
</dbReference>
<evidence type="ECO:0000256" key="1">
    <source>
        <dbReference type="ARBA" id="ARBA00001946"/>
    </source>
</evidence>
<comment type="cofactor">
    <cofactor evidence="1">
        <name>Mg(2+)</name>
        <dbReference type="ChEBI" id="CHEBI:18420"/>
    </cofactor>
</comment>
<dbReference type="SUPFAM" id="SSF52113">
    <property type="entry name" value="BRCT domain"/>
    <property type="match status" value="1"/>
</dbReference>
<dbReference type="GO" id="GO:0005524">
    <property type="term" value="F:ATP binding"/>
    <property type="evidence" value="ECO:0007669"/>
    <property type="project" value="UniProtKB-KW"/>
</dbReference>
<dbReference type="PROSITE" id="PS50172">
    <property type="entry name" value="BRCT"/>
    <property type="match status" value="2"/>
</dbReference>
<dbReference type="SUPFAM" id="SSF50249">
    <property type="entry name" value="Nucleic acid-binding proteins"/>
    <property type="match status" value="1"/>
</dbReference>
<evidence type="ECO:0000256" key="15">
    <source>
        <dbReference type="RuleBase" id="RU000617"/>
    </source>
</evidence>
<sequence>MVFAFDPVESVKKPVNHGPSPKFLDLVTNLFVPLNEPRQGHLAKYHNKIVIEKYLRHYKLSVGKDFLPVAKLVLPARDKARVYMTKEIRLAMMICRILHISKENEDYNKLMGWKKMNFNRIQSSLKFADLLTNIASKRRVDKPGGELSVDQVNSYLDTLRDLADSNTDEKVKVFEEVMDKMANIELRFFFRIVLKINPIRSDKLFLYMWHPNSLDVYDLTHDLEAVFWGLSDPTVRLDSNEKHSRPMYPFTPQRSKRIRSDYNSIAERFPSGFVVEEKYNGERIQLHVEKSDQGYKYRFFSRNAMDYSNIYGSSSDAGSLGCIGPFVEEALVDGIQSCILDGEMVSYDPIKNATLPFSTLKPTALKDLSTQNKDDPRPVYMVFDILHLNGSSLEDYVLLDRKKALKRVVTSVPHRIEVAPFEIKTTGQEIEDSLTNAIEKDLEGLIIKDPAAHYEIGNFISESWIKIKPEYLHEFGENLDLVIVGQIPASKTTYICALRESQTSDKFLTLCGVSNGFSIDDYRRIQQLTAGKWRQWSAERPENVVFGKKTPAMWIDPKESVVIEVKASSISVLSENNYATGSTLYAAYCIRIRDDKNWETTDTLDEFQESSKAHDYGSKHTLAKKRRFKSSKRERIMRRLNDGAPHTESTGRLFENYVICIMTDCIFQGKLTTVSELGQILRGYGATVVRNHGAIVEEDQLFLILADKITMDIAELQQTYNIFKAKWCEDCILMNKLVNLEPSHITACEERLIEQSQFNVDSYGNSLEVDLTAYQFEKLVEQNYRQENHEVTVEDNSSIWNLFIFHGLQFHVLSSQRNQFEMVRSMIEAAGGIVSDTPDGCGYIVVLASTIDELERHIQNASISNTHVQIVSSSFVVDSFTQGVLLDASNYKVTIPTTPRTDV</sequence>
<evidence type="ECO:0000256" key="9">
    <source>
        <dbReference type="ARBA" id="ARBA00022840"/>
    </source>
</evidence>
<evidence type="ECO:0000256" key="16">
    <source>
        <dbReference type="RuleBase" id="RU004196"/>
    </source>
</evidence>
<feature type="domain" description="BRCT" evidence="18">
    <location>
        <begin position="804"/>
        <end position="893"/>
    </location>
</feature>
<feature type="domain" description="BRCT" evidence="18">
    <location>
        <begin position="649"/>
        <end position="745"/>
    </location>
</feature>
<evidence type="ECO:0000259" key="18">
    <source>
        <dbReference type="PROSITE" id="PS50172"/>
    </source>
</evidence>
<dbReference type="Proteomes" id="UP000769157">
    <property type="component" value="Unassembled WGS sequence"/>
</dbReference>
<dbReference type="Gene3D" id="3.40.50.10190">
    <property type="entry name" value="BRCT domain"/>
    <property type="match status" value="2"/>
</dbReference>
<dbReference type="GO" id="GO:0046872">
    <property type="term" value="F:metal ion binding"/>
    <property type="evidence" value="ECO:0007669"/>
    <property type="project" value="UniProtKB-KW"/>
</dbReference>
<keyword evidence="4 15" id="KW-0436">Ligase</keyword>
<evidence type="ECO:0000256" key="6">
    <source>
        <dbReference type="ARBA" id="ARBA00022737"/>
    </source>
</evidence>
<dbReference type="PROSITE" id="PS50160">
    <property type="entry name" value="DNA_LIGASE_A3"/>
    <property type="match status" value="1"/>
</dbReference>
<comment type="catalytic activity">
    <reaction evidence="14 15">
        <text>ATP + (deoxyribonucleotide)n-3'-hydroxyl + 5'-phospho-(deoxyribonucleotide)m = (deoxyribonucleotide)n+m + AMP + diphosphate.</text>
        <dbReference type="EC" id="6.5.1.1"/>
    </reaction>
</comment>
<evidence type="ECO:0000256" key="7">
    <source>
        <dbReference type="ARBA" id="ARBA00022741"/>
    </source>
</evidence>
<evidence type="ECO:0000313" key="20">
    <source>
        <dbReference type="Proteomes" id="UP000769157"/>
    </source>
</evidence>
<dbReference type="Gene3D" id="2.40.50.140">
    <property type="entry name" value="Nucleic acid-binding proteins"/>
    <property type="match status" value="1"/>
</dbReference>
<keyword evidence="5" id="KW-0479">Metal-binding</keyword>
<keyword evidence="8 15" id="KW-0227">DNA damage</keyword>
<organism evidence="19 20">
    <name type="scientific">Ogataea philodendri</name>
    <dbReference type="NCBI Taxonomy" id="1378263"/>
    <lineage>
        <taxon>Eukaryota</taxon>
        <taxon>Fungi</taxon>
        <taxon>Dikarya</taxon>
        <taxon>Ascomycota</taxon>
        <taxon>Saccharomycotina</taxon>
        <taxon>Pichiomycetes</taxon>
        <taxon>Pichiales</taxon>
        <taxon>Pichiaceae</taxon>
        <taxon>Ogataea</taxon>
    </lineage>
</organism>
<keyword evidence="13" id="KW-0539">Nucleus</keyword>
<dbReference type="InterPro" id="IPR016059">
    <property type="entry name" value="DNA_ligase_ATP-dep_CS"/>
</dbReference>
<dbReference type="PANTHER" id="PTHR45997:SF1">
    <property type="entry name" value="DNA LIGASE 4"/>
    <property type="match status" value="1"/>
</dbReference>
<name>A0A9P8NZN2_9ASCO</name>
<accession>A0A9P8NZN2</accession>
<dbReference type="InterPro" id="IPR012308">
    <property type="entry name" value="DNA_ligase_ATP-dep_N"/>
</dbReference>
<evidence type="ECO:0000256" key="4">
    <source>
        <dbReference type="ARBA" id="ARBA00022598"/>
    </source>
</evidence>
<dbReference type="Pfam" id="PF01068">
    <property type="entry name" value="DNA_ligase_A_M"/>
    <property type="match status" value="1"/>
</dbReference>
<evidence type="ECO:0000256" key="13">
    <source>
        <dbReference type="ARBA" id="ARBA00023242"/>
    </source>
</evidence>
<dbReference type="GO" id="GO:0003910">
    <property type="term" value="F:DNA ligase (ATP) activity"/>
    <property type="evidence" value="ECO:0007669"/>
    <property type="project" value="UniProtKB-EC"/>
</dbReference>
<dbReference type="GeneID" id="70237625"/>
<dbReference type="InterPro" id="IPR000977">
    <property type="entry name" value="DNA_ligase_ATP-dep"/>
</dbReference>
<feature type="domain" description="ATP-dependent DNA ligase family profile" evidence="17">
    <location>
        <begin position="371"/>
        <end position="513"/>
    </location>
</feature>
<protein>
    <recommendedName>
        <fullName evidence="15">DNA ligase</fullName>
        <ecNumber evidence="15">6.5.1.1</ecNumber>
    </recommendedName>
</protein>
<dbReference type="Gene3D" id="3.30.470.30">
    <property type="entry name" value="DNA ligase/mRNA capping enzyme"/>
    <property type="match status" value="1"/>
</dbReference>
<evidence type="ECO:0000256" key="10">
    <source>
        <dbReference type="ARBA" id="ARBA00022842"/>
    </source>
</evidence>
<dbReference type="GO" id="GO:0006303">
    <property type="term" value="P:double-strand break repair via nonhomologous end joining"/>
    <property type="evidence" value="ECO:0007669"/>
    <property type="project" value="TreeGrafter"/>
</dbReference>
<gene>
    <name evidence="19" type="ORF">OGAPHI_005661</name>
</gene>
<dbReference type="RefSeq" id="XP_046059498.1">
    <property type="nucleotide sequence ID" value="XM_046206866.1"/>
</dbReference>
<dbReference type="SUPFAM" id="SSF56091">
    <property type="entry name" value="DNA ligase/mRNA capping enzyme, catalytic domain"/>
    <property type="match status" value="1"/>
</dbReference>
<comment type="subcellular location">
    <subcellularLocation>
        <location evidence="2">Nucleus</location>
    </subcellularLocation>
</comment>
<comment type="similarity">
    <text evidence="3 16">Belongs to the ATP-dependent DNA ligase family.</text>
</comment>
<keyword evidence="10" id="KW-0460">Magnesium</keyword>
<evidence type="ECO:0000256" key="11">
    <source>
        <dbReference type="ARBA" id="ARBA00023172"/>
    </source>
</evidence>
<dbReference type="GO" id="GO:0006297">
    <property type="term" value="P:nucleotide-excision repair, DNA gap filling"/>
    <property type="evidence" value="ECO:0007669"/>
    <property type="project" value="TreeGrafter"/>
</dbReference>
<dbReference type="EMBL" id="JAEUBE010000378">
    <property type="protein sequence ID" value="KAH3662409.1"/>
    <property type="molecule type" value="Genomic_DNA"/>
</dbReference>
<keyword evidence="9 15" id="KW-0067">ATP-binding</keyword>
<dbReference type="GO" id="GO:0032807">
    <property type="term" value="C:DNA ligase IV complex"/>
    <property type="evidence" value="ECO:0007669"/>
    <property type="project" value="TreeGrafter"/>
</dbReference>
<dbReference type="NCBIfam" id="TIGR00574">
    <property type="entry name" value="dnl1"/>
    <property type="match status" value="1"/>
</dbReference>
<dbReference type="Gene3D" id="1.10.3260.10">
    <property type="entry name" value="DNA ligase, ATP-dependent, N-terminal domain"/>
    <property type="match status" value="1"/>
</dbReference>
<evidence type="ECO:0000256" key="2">
    <source>
        <dbReference type="ARBA" id="ARBA00004123"/>
    </source>
</evidence>
<comment type="caution">
    <text evidence="19">The sequence shown here is derived from an EMBL/GenBank/DDBJ whole genome shotgun (WGS) entry which is preliminary data.</text>
</comment>
<keyword evidence="11 15" id="KW-0233">DNA recombination</keyword>
<keyword evidence="6" id="KW-0677">Repeat</keyword>
<reference evidence="19" key="1">
    <citation type="journal article" date="2021" name="Open Biol.">
        <title>Shared evolutionary footprints suggest mitochondrial oxidative damage underlies multiple complex I losses in fungi.</title>
        <authorList>
            <person name="Schikora-Tamarit M.A."/>
            <person name="Marcet-Houben M."/>
            <person name="Nosek J."/>
            <person name="Gabaldon T."/>
        </authorList>
    </citation>
    <scope>NUCLEOTIDE SEQUENCE</scope>
    <source>
        <strain evidence="19">CBS6075</strain>
    </source>
</reference>
<dbReference type="InterPro" id="IPR012310">
    <property type="entry name" value="DNA_ligase_ATP-dep_cent"/>
</dbReference>
<dbReference type="InterPro" id="IPR012340">
    <property type="entry name" value="NA-bd_OB-fold"/>
</dbReference>
<dbReference type="GO" id="GO:0006310">
    <property type="term" value="P:DNA recombination"/>
    <property type="evidence" value="ECO:0007669"/>
    <property type="project" value="UniProtKB-KW"/>
</dbReference>
<evidence type="ECO:0000256" key="8">
    <source>
        <dbReference type="ARBA" id="ARBA00022763"/>
    </source>
</evidence>
<dbReference type="InterPro" id="IPR036599">
    <property type="entry name" value="DNA_ligase_N_sf"/>
</dbReference>
<keyword evidence="7 15" id="KW-0547">Nucleotide-binding</keyword>
<dbReference type="InterPro" id="IPR029710">
    <property type="entry name" value="LIG4"/>
</dbReference>
<dbReference type="GO" id="GO:0003677">
    <property type="term" value="F:DNA binding"/>
    <property type="evidence" value="ECO:0007669"/>
    <property type="project" value="InterPro"/>
</dbReference>
<dbReference type="AlphaFoldDB" id="A0A9P8NZN2"/>
<dbReference type="Pfam" id="PF16589">
    <property type="entry name" value="BRCT_2"/>
    <property type="match status" value="1"/>
</dbReference>
<keyword evidence="20" id="KW-1185">Reference proteome</keyword>
<evidence type="ECO:0000256" key="5">
    <source>
        <dbReference type="ARBA" id="ARBA00022723"/>
    </source>
</evidence>